<dbReference type="InterPro" id="IPR015424">
    <property type="entry name" value="PyrdxlP-dep_Trfase"/>
</dbReference>
<organism evidence="3">
    <name type="scientific">marine metagenome</name>
    <dbReference type="NCBI Taxonomy" id="408172"/>
    <lineage>
        <taxon>unclassified sequences</taxon>
        <taxon>metagenomes</taxon>
        <taxon>ecological metagenomes</taxon>
    </lineage>
</organism>
<keyword evidence="2" id="KW-0663">Pyridoxal phosphate</keyword>
<evidence type="ECO:0000256" key="2">
    <source>
        <dbReference type="ARBA" id="ARBA00022898"/>
    </source>
</evidence>
<dbReference type="EMBL" id="UINC01001305">
    <property type="protein sequence ID" value="SUZ77127.1"/>
    <property type="molecule type" value="Genomic_DNA"/>
</dbReference>
<feature type="non-terminal residue" evidence="3">
    <location>
        <position position="1"/>
    </location>
</feature>
<dbReference type="InterPro" id="IPR015421">
    <property type="entry name" value="PyrdxlP-dep_Trfase_major"/>
</dbReference>
<dbReference type="AlphaFoldDB" id="A0A381QGD6"/>
<accession>A0A381QGD6</accession>
<comment type="cofactor">
    <cofactor evidence="1">
        <name>pyridoxal 5'-phosphate</name>
        <dbReference type="ChEBI" id="CHEBI:597326"/>
    </cofactor>
</comment>
<dbReference type="PANTHER" id="PTHR32328">
    <property type="entry name" value="L-SERYL-TRNA(SEC) SELENIUM TRANSFERASE"/>
    <property type="match status" value="1"/>
</dbReference>
<sequence>VPISLITSISGCSNEESPRSSNSVNRDYFKELGIKPFVNAAGAYSAYGGARMRPEVIAAMRYAATRKVKMSTLHTAVGKKIASLVGSESAMVTSGATASIVLGTAACMTLGDEEKMRQLPDTTNMKNEIIIQKKHRYTYDRALTVAGSKLIEVETESDVRKSVNNRTAMMFFLKPTQQGDNISAENYIALAKELGIASFCDAATTTPPGTNVIDGVSEGFDLICYSGGKGLRGPYSAGLLLGKKDLIKYARRHSAPNDISIGRGMKVSAEEYLGMLVALMASLNISEKEDFLYKQQRFKNIISHIADIPGVSTKIFESESITNELYLDIDWDTNTIKLSREDFVEELRNHNPAVEVRLFRFSGGRIQLSATVMDEGQDIITGEIIRKVLLQYS</sequence>
<name>A0A381QGD6_9ZZZZ</name>
<evidence type="ECO:0000313" key="3">
    <source>
        <dbReference type="EMBL" id="SUZ77127.1"/>
    </source>
</evidence>
<evidence type="ECO:0008006" key="4">
    <source>
        <dbReference type="Google" id="ProtNLM"/>
    </source>
</evidence>
<dbReference type="Gene3D" id="3.40.640.10">
    <property type="entry name" value="Type I PLP-dependent aspartate aminotransferase-like (Major domain)"/>
    <property type="match status" value="1"/>
</dbReference>
<proteinExistence type="predicted"/>
<dbReference type="SUPFAM" id="SSF53383">
    <property type="entry name" value="PLP-dependent transferases"/>
    <property type="match status" value="1"/>
</dbReference>
<evidence type="ECO:0000256" key="1">
    <source>
        <dbReference type="ARBA" id="ARBA00001933"/>
    </source>
</evidence>
<protein>
    <recommendedName>
        <fullName evidence="4">Aminotransferase class V domain-containing protein</fullName>
    </recommendedName>
</protein>
<reference evidence="3" key="1">
    <citation type="submission" date="2018-05" db="EMBL/GenBank/DDBJ databases">
        <authorList>
            <person name="Lanie J.A."/>
            <person name="Ng W.-L."/>
            <person name="Kazmierczak K.M."/>
            <person name="Andrzejewski T.M."/>
            <person name="Davidsen T.M."/>
            <person name="Wayne K.J."/>
            <person name="Tettelin H."/>
            <person name="Glass J.I."/>
            <person name="Rusch D."/>
            <person name="Podicherti R."/>
            <person name="Tsui H.-C.T."/>
            <person name="Winkler M.E."/>
        </authorList>
    </citation>
    <scope>NUCLEOTIDE SEQUENCE</scope>
</reference>
<gene>
    <name evidence="3" type="ORF">METZ01_LOCUS29981</name>
</gene>
<dbReference type="GO" id="GO:0004125">
    <property type="term" value="F:L-seryl-tRNA(Sec) selenium transferase activity"/>
    <property type="evidence" value="ECO:0007669"/>
    <property type="project" value="TreeGrafter"/>
</dbReference>
<dbReference type="PANTHER" id="PTHR32328:SF0">
    <property type="entry name" value="L-SERYL-TRNA(SEC) SELENIUM TRANSFERASE"/>
    <property type="match status" value="1"/>
</dbReference>